<dbReference type="InterPro" id="IPR051451">
    <property type="entry name" value="PhoH2-like"/>
</dbReference>
<dbReference type="Gene3D" id="3.40.50.300">
    <property type="entry name" value="P-loop containing nucleotide triphosphate hydrolases"/>
    <property type="match status" value="1"/>
</dbReference>
<evidence type="ECO:0000256" key="6">
    <source>
        <dbReference type="ARBA" id="ARBA00039970"/>
    </source>
</evidence>
<organism evidence="8 9">
    <name type="scientific">Thermovirga lienii (strain ATCC BAA-1197 / DSM 17291 / Cas60314)</name>
    <dbReference type="NCBI Taxonomy" id="580340"/>
    <lineage>
        <taxon>Bacteria</taxon>
        <taxon>Thermotogati</taxon>
        <taxon>Synergistota</taxon>
        <taxon>Synergistia</taxon>
        <taxon>Synergistales</taxon>
        <taxon>Thermovirgaceae</taxon>
        <taxon>Thermovirga</taxon>
    </lineage>
</organism>
<dbReference type="STRING" id="580340.Tlie_0775"/>
<dbReference type="PANTHER" id="PTHR30473">
    <property type="entry name" value="PROTEIN PHOH"/>
    <property type="match status" value="1"/>
</dbReference>
<dbReference type="PANTHER" id="PTHR30473:SF1">
    <property type="entry name" value="PHOH-LIKE PROTEIN"/>
    <property type="match status" value="1"/>
</dbReference>
<dbReference type="eggNOG" id="COG1702">
    <property type="taxonomic scope" value="Bacteria"/>
</dbReference>
<keyword evidence="9" id="KW-1185">Reference proteome</keyword>
<dbReference type="AlphaFoldDB" id="G7V9F8"/>
<protein>
    <recommendedName>
        <fullName evidence="6">PhoH-like protein</fullName>
    </recommendedName>
</protein>
<feature type="domain" description="PhoH-like protein" evidence="7">
    <location>
        <begin position="111"/>
        <end position="314"/>
    </location>
</feature>
<accession>G7V9F8</accession>
<comment type="similarity">
    <text evidence="2">Belongs to the PhoH family.</text>
</comment>
<evidence type="ECO:0000256" key="3">
    <source>
        <dbReference type="ARBA" id="ARBA00022490"/>
    </source>
</evidence>
<keyword evidence="5" id="KW-0067">ATP-binding</keyword>
<keyword evidence="3" id="KW-0963">Cytoplasm</keyword>
<comment type="subcellular location">
    <subcellularLocation>
        <location evidence="1">Cytoplasm</location>
    </subcellularLocation>
</comment>
<reference evidence="9" key="1">
    <citation type="submission" date="2011-10" db="EMBL/GenBank/DDBJ databases">
        <title>The complete genome of chromosome of Thermovirga lienii DSM 17291.</title>
        <authorList>
            <consortium name="US DOE Joint Genome Institute (JGI-PGF)"/>
            <person name="Lucas S."/>
            <person name="Copeland A."/>
            <person name="Lapidus A."/>
            <person name="Glavina del Rio T."/>
            <person name="Dalin E."/>
            <person name="Tice H."/>
            <person name="Bruce D."/>
            <person name="Goodwin L."/>
            <person name="Pitluck S."/>
            <person name="Peters L."/>
            <person name="Mikhailova N."/>
            <person name="Saunders E."/>
            <person name="Kyrpides N."/>
            <person name="Mavromatis K."/>
            <person name="Ivanova N."/>
            <person name="Last F.I."/>
            <person name="Brettin T."/>
            <person name="Detter J.C."/>
            <person name="Han C."/>
            <person name="Larimer F."/>
            <person name="Land M."/>
            <person name="Hauser L."/>
            <person name="Markowitz V."/>
            <person name="Cheng J.-F."/>
            <person name="Hugenholtz P."/>
            <person name="Woyke T."/>
            <person name="Wu D."/>
            <person name="Spring S."/>
            <person name="Schroeder M."/>
            <person name="Brambilla E.-M."/>
            <person name="Klenk H.-P."/>
            <person name="Eisen J.A."/>
        </authorList>
    </citation>
    <scope>NUCLEOTIDE SEQUENCE [LARGE SCALE GENOMIC DNA]</scope>
    <source>
        <strain evidence="9">ATCC BAA-1197 / DSM 17291 / Cas60314</strain>
    </source>
</reference>
<gene>
    <name evidence="8" type="ordered locus">Tlie_0775</name>
</gene>
<dbReference type="InterPro" id="IPR027417">
    <property type="entry name" value="P-loop_NTPase"/>
</dbReference>
<evidence type="ECO:0000256" key="2">
    <source>
        <dbReference type="ARBA" id="ARBA00010393"/>
    </source>
</evidence>
<dbReference type="SUPFAM" id="SSF52540">
    <property type="entry name" value="P-loop containing nucleoside triphosphate hydrolases"/>
    <property type="match status" value="1"/>
</dbReference>
<dbReference type="GO" id="GO:0005524">
    <property type="term" value="F:ATP binding"/>
    <property type="evidence" value="ECO:0007669"/>
    <property type="project" value="UniProtKB-KW"/>
</dbReference>
<dbReference type="FunFam" id="3.40.50.300:FF:000013">
    <property type="entry name" value="PhoH family ATPase"/>
    <property type="match status" value="1"/>
</dbReference>
<evidence type="ECO:0000259" key="7">
    <source>
        <dbReference type="Pfam" id="PF02562"/>
    </source>
</evidence>
<dbReference type="Pfam" id="PF02562">
    <property type="entry name" value="PhoH"/>
    <property type="match status" value="1"/>
</dbReference>
<reference evidence="8 9" key="2">
    <citation type="journal article" date="2012" name="Stand. Genomic Sci.">
        <title>Genome sequence of the moderately thermophilic, amino-acid-degrading and sulfur-reducing bacterium Thermovirga lienii type strain (Cas60314(T)).</title>
        <authorList>
            <person name="Goker M."/>
            <person name="Saunders E."/>
            <person name="Lapidus A."/>
            <person name="Nolan M."/>
            <person name="Lucas S."/>
            <person name="Hammon N."/>
            <person name="Deshpande S."/>
            <person name="Cheng J.F."/>
            <person name="Han C."/>
            <person name="Tapia R."/>
            <person name="Goodwin L.A."/>
            <person name="Pitluck S."/>
            <person name="Liolios K."/>
            <person name="Mavromatis K."/>
            <person name="Pagani I."/>
            <person name="Ivanova N."/>
            <person name="Mikhailova N."/>
            <person name="Pati A."/>
            <person name="Chen A."/>
            <person name="Palaniappan K."/>
            <person name="Land M."/>
            <person name="Chang Y.J."/>
            <person name="Jeffries C.D."/>
            <person name="Brambilla E.M."/>
            <person name="Rohde M."/>
            <person name="Spring S."/>
            <person name="Detter J.C."/>
            <person name="Woyke T."/>
            <person name="Bristow J."/>
            <person name="Eisen J.A."/>
            <person name="Markowitz V."/>
            <person name="Hugenholtz P."/>
            <person name="Kyrpides N.C."/>
            <person name="Klenk H.P."/>
        </authorList>
    </citation>
    <scope>NUCLEOTIDE SEQUENCE [LARGE SCALE GENOMIC DNA]</scope>
    <source>
        <strain evidence="9">ATCC BAA-1197 / DSM 17291 / Cas60314</strain>
    </source>
</reference>
<proteinExistence type="inferred from homology"/>
<evidence type="ECO:0000256" key="5">
    <source>
        <dbReference type="ARBA" id="ARBA00022840"/>
    </source>
</evidence>
<dbReference type="KEGG" id="tli:Tlie_0775"/>
<keyword evidence="4" id="KW-0547">Nucleotide-binding</keyword>
<name>G7V9F8_THELD</name>
<sequence length="319" mass="35917">MSYSAVVVIPDEATMVRFLGQHDENLRMVEERFPVQLFVKEREIVIEGPDEDVVTLVSNLVGEMIKIAKKGHALRKAEMTYALNVFSEKGQADLLSLYEDVICMTYRGKPIRPKTEGQKRYVDAIRKNDVVFGIGPAGTGKTYLAVALAVAALKEGAITRIVLVRPAVEAGESLGYLPGDLREKVEPYLRPLYDAFYEMFSPERFMKYVEKKVIEIAPLAYMRGRTLNDSFIILDEAQNTTPEQMKMFLTRLGFGSKAVVTGDVTQIDLPAGKESGLKIVQDVLKGIPGIDFVFLDRSDVVRHEIVQRIVQAYEKYEQR</sequence>
<evidence type="ECO:0000313" key="8">
    <source>
        <dbReference type="EMBL" id="AER66508.1"/>
    </source>
</evidence>
<dbReference type="GO" id="GO:0005829">
    <property type="term" value="C:cytosol"/>
    <property type="evidence" value="ECO:0007669"/>
    <property type="project" value="TreeGrafter"/>
</dbReference>
<evidence type="ECO:0000256" key="4">
    <source>
        <dbReference type="ARBA" id="ARBA00022741"/>
    </source>
</evidence>
<dbReference type="EMBL" id="CP003096">
    <property type="protein sequence ID" value="AER66508.1"/>
    <property type="molecule type" value="Genomic_DNA"/>
</dbReference>
<evidence type="ECO:0000256" key="1">
    <source>
        <dbReference type="ARBA" id="ARBA00004496"/>
    </source>
</evidence>
<dbReference type="InterPro" id="IPR003714">
    <property type="entry name" value="PhoH"/>
</dbReference>
<evidence type="ECO:0000313" key="9">
    <source>
        <dbReference type="Proteomes" id="UP000005868"/>
    </source>
</evidence>
<dbReference type="HOGENOM" id="CLU_051654_0_0_0"/>
<dbReference type="Proteomes" id="UP000005868">
    <property type="component" value="Chromosome"/>
</dbReference>